<protein>
    <recommendedName>
        <fullName evidence="10 11">UDP-N-acetylmuramoyl-tripeptide--D-alanyl-D-alanine ligase</fullName>
        <ecNumber evidence="10 11">6.3.2.10</ecNumber>
    </recommendedName>
    <alternativeName>
        <fullName evidence="10">D-alanyl-D-alanine-adding enzyme</fullName>
    </alternativeName>
</protein>
<dbReference type="Pfam" id="PF01225">
    <property type="entry name" value="Mur_ligase"/>
    <property type="match status" value="1"/>
</dbReference>
<dbReference type="Gene3D" id="3.40.1390.10">
    <property type="entry name" value="MurE/MurF, N-terminal domain"/>
    <property type="match status" value="1"/>
</dbReference>
<feature type="domain" description="Mur ligase N-terminal catalytic" evidence="12">
    <location>
        <begin position="40"/>
        <end position="113"/>
    </location>
</feature>
<evidence type="ECO:0000256" key="8">
    <source>
        <dbReference type="ARBA" id="ARBA00023306"/>
    </source>
</evidence>
<proteinExistence type="inferred from homology"/>
<organism evidence="15 16">
    <name type="scientific">Eiseniibacteriota bacterium</name>
    <dbReference type="NCBI Taxonomy" id="2212470"/>
    <lineage>
        <taxon>Bacteria</taxon>
        <taxon>Candidatus Eiseniibacteriota</taxon>
    </lineage>
</organism>
<dbReference type="Gene3D" id="3.40.1190.10">
    <property type="entry name" value="Mur-like, catalytic domain"/>
    <property type="match status" value="1"/>
</dbReference>
<evidence type="ECO:0000256" key="1">
    <source>
        <dbReference type="ARBA" id="ARBA00022490"/>
    </source>
</evidence>
<dbReference type="GO" id="GO:0071555">
    <property type="term" value="P:cell wall organization"/>
    <property type="evidence" value="ECO:0007669"/>
    <property type="project" value="UniProtKB-KW"/>
</dbReference>
<dbReference type="GO" id="GO:0005524">
    <property type="term" value="F:ATP binding"/>
    <property type="evidence" value="ECO:0007669"/>
    <property type="project" value="UniProtKB-UniRule"/>
</dbReference>
<dbReference type="Pfam" id="PF08245">
    <property type="entry name" value="Mur_ligase_M"/>
    <property type="match status" value="1"/>
</dbReference>
<dbReference type="GO" id="GO:0005737">
    <property type="term" value="C:cytoplasm"/>
    <property type="evidence" value="ECO:0007669"/>
    <property type="project" value="UniProtKB-SubCell"/>
</dbReference>
<evidence type="ECO:0000256" key="2">
    <source>
        <dbReference type="ARBA" id="ARBA00022598"/>
    </source>
</evidence>
<dbReference type="GO" id="GO:0047480">
    <property type="term" value="F:UDP-N-acetylmuramoyl-tripeptide-D-alanyl-D-alanine ligase activity"/>
    <property type="evidence" value="ECO:0007669"/>
    <property type="project" value="UniProtKB-UniRule"/>
</dbReference>
<evidence type="ECO:0000259" key="14">
    <source>
        <dbReference type="Pfam" id="PF08245"/>
    </source>
</evidence>
<dbReference type="GO" id="GO:0008360">
    <property type="term" value="P:regulation of cell shape"/>
    <property type="evidence" value="ECO:0007669"/>
    <property type="project" value="UniProtKB-KW"/>
</dbReference>
<dbReference type="Gene3D" id="3.90.190.20">
    <property type="entry name" value="Mur ligase, C-terminal domain"/>
    <property type="match status" value="1"/>
</dbReference>
<dbReference type="SUPFAM" id="SSF63418">
    <property type="entry name" value="MurE/MurF N-terminal domain"/>
    <property type="match status" value="1"/>
</dbReference>
<evidence type="ECO:0000256" key="9">
    <source>
        <dbReference type="ARBA" id="ARBA00023316"/>
    </source>
</evidence>
<dbReference type="InterPro" id="IPR004101">
    <property type="entry name" value="Mur_ligase_C"/>
</dbReference>
<keyword evidence="7 10" id="KW-0573">Peptidoglycan synthesis</keyword>
<evidence type="ECO:0000256" key="7">
    <source>
        <dbReference type="ARBA" id="ARBA00022984"/>
    </source>
</evidence>
<evidence type="ECO:0000256" key="10">
    <source>
        <dbReference type="HAMAP-Rule" id="MF_02019"/>
    </source>
</evidence>
<evidence type="ECO:0000259" key="12">
    <source>
        <dbReference type="Pfam" id="PF01225"/>
    </source>
</evidence>
<comment type="subcellular location">
    <subcellularLocation>
        <location evidence="10 11">Cytoplasm</location>
    </subcellularLocation>
</comment>
<dbReference type="GO" id="GO:0008766">
    <property type="term" value="F:UDP-N-acetylmuramoylalanyl-D-glutamyl-2,6-diaminopimelate-D-alanyl-D-alanine ligase activity"/>
    <property type="evidence" value="ECO:0007669"/>
    <property type="project" value="RHEA"/>
</dbReference>
<keyword evidence="2 10" id="KW-0436">Ligase</keyword>
<feature type="binding site" evidence="10">
    <location>
        <begin position="128"/>
        <end position="134"/>
    </location>
    <ligand>
        <name>ATP</name>
        <dbReference type="ChEBI" id="CHEBI:30616"/>
    </ligand>
</feature>
<keyword evidence="8 10" id="KW-0131">Cell cycle</keyword>
<sequence>MRTLNQTPSPWLTLDEVIRVTAGRLAHTIEKRHASVSFSACSIDTRSLSGGELFVPLPGTRADGHDFVVSALEGKAAGSLASDARPRDAGWERSGKPVVLVKDPLRALQALGRHCRAKSGIPLTAVTGSNGKTTTKEMIAAVLGARYRVHRNRGNLNNHIGVPLTLTRLRQEHEMVVIEMGMSARGEIRELALVSLPNVGVLTNAAAAHLASLRTVEEVARAKSELAEALPRDGFLVLNADDERLWNMNRGRPVPHKSYALENRAADLIPTRVSLSAHGGASFALADGTEFRLTLLGLHNVRNALAAILVGDHFGIPRALAAEALGSLRPERHRLELLESGGVFVLDDVYNANPASMLEALRLLGAIETRGQRRAVLGDMLELGPDSERFHEEAGREVPRESWLYVAGEYAGAVERGARAAGVSAARIRLFPSVPEMASAVEKDAKPGDLILVKGSRGMRLEQVVERLVPGQKDAFDPMHAAGRN</sequence>
<dbReference type="GO" id="GO:0051301">
    <property type="term" value="P:cell division"/>
    <property type="evidence" value="ECO:0007669"/>
    <property type="project" value="UniProtKB-KW"/>
</dbReference>
<keyword evidence="9 10" id="KW-0961">Cell wall biogenesis/degradation</keyword>
<dbReference type="PANTHER" id="PTHR43024:SF1">
    <property type="entry name" value="UDP-N-ACETYLMURAMOYL-TRIPEPTIDE--D-ALANYL-D-ALANINE LIGASE"/>
    <property type="match status" value="1"/>
</dbReference>
<evidence type="ECO:0000256" key="6">
    <source>
        <dbReference type="ARBA" id="ARBA00022960"/>
    </source>
</evidence>
<keyword evidence="3 10" id="KW-0132">Cell division</keyword>
<comment type="similarity">
    <text evidence="10">Belongs to the MurCDEF family. MurF subfamily.</text>
</comment>
<evidence type="ECO:0000259" key="13">
    <source>
        <dbReference type="Pfam" id="PF02875"/>
    </source>
</evidence>
<dbReference type="SUPFAM" id="SSF53623">
    <property type="entry name" value="MurD-like peptide ligases, catalytic domain"/>
    <property type="match status" value="1"/>
</dbReference>
<evidence type="ECO:0000313" key="15">
    <source>
        <dbReference type="EMBL" id="TMQ54408.1"/>
    </source>
</evidence>
<dbReference type="EMBL" id="VBOU01000074">
    <property type="protein sequence ID" value="TMQ54408.1"/>
    <property type="molecule type" value="Genomic_DNA"/>
</dbReference>
<feature type="domain" description="Mur ligase central" evidence="14">
    <location>
        <begin position="126"/>
        <end position="310"/>
    </location>
</feature>
<evidence type="ECO:0000256" key="11">
    <source>
        <dbReference type="RuleBase" id="RU004136"/>
    </source>
</evidence>
<keyword evidence="6 10" id="KW-0133">Cell shape</keyword>
<evidence type="ECO:0000256" key="5">
    <source>
        <dbReference type="ARBA" id="ARBA00022840"/>
    </source>
</evidence>
<reference evidence="15 16" key="1">
    <citation type="journal article" date="2019" name="Nat. Microbiol.">
        <title>Mediterranean grassland soil C-N compound turnover is dependent on rainfall and depth, and is mediated by genomically divergent microorganisms.</title>
        <authorList>
            <person name="Diamond S."/>
            <person name="Andeer P.F."/>
            <person name="Li Z."/>
            <person name="Crits-Christoph A."/>
            <person name="Burstein D."/>
            <person name="Anantharaman K."/>
            <person name="Lane K.R."/>
            <person name="Thomas B.C."/>
            <person name="Pan C."/>
            <person name="Northen T.R."/>
            <person name="Banfield J.F."/>
        </authorList>
    </citation>
    <scope>NUCLEOTIDE SEQUENCE [LARGE SCALE GENOMIC DNA]</scope>
    <source>
        <strain evidence="15">WS_4</strain>
    </source>
</reference>
<dbReference type="InterPro" id="IPR035911">
    <property type="entry name" value="MurE/MurF_N"/>
</dbReference>
<dbReference type="SUPFAM" id="SSF53244">
    <property type="entry name" value="MurD-like peptide ligases, peptide-binding domain"/>
    <property type="match status" value="1"/>
</dbReference>
<evidence type="ECO:0000313" key="16">
    <source>
        <dbReference type="Proteomes" id="UP000319829"/>
    </source>
</evidence>
<dbReference type="NCBIfam" id="TIGR01143">
    <property type="entry name" value="murF"/>
    <property type="match status" value="1"/>
</dbReference>
<dbReference type="InterPro" id="IPR013221">
    <property type="entry name" value="Mur_ligase_cen"/>
</dbReference>
<keyword evidence="1 10" id="KW-0963">Cytoplasm</keyword>
<dbReference type="PANTHER" id="PTHR43024">
    <property type="entry name" value="UDP-N-ACETYLMURAMOYL-TRIPEPTIDE--D-ALANYL-D-ALANINE LIGASE"/>
    <property type="match status" value="1"/>
</dbReference>
<dbReference type="InterPro" id="IPR000713">
    <property type="entry name" value="Mur_ligase_N"/>
</dbReference>
<dbReference type="Pfam" id="PF02875">
    <property type="entry name" value="Mur_ligase_C"/>
    <property type="match status" value="1"/>
</dbReference>
<dbReference type="InterPro" id="IPR036565">
    <property type="entry name" value="Mur-like_cat_sf"/>
</dbReference>
<dbReference type="InterPro" id="IPR036615">
    <property type="entry name" value="Mur_ligase_C_dom_sf"/>
</dbReference>
<accession>A0A538SSP3</accession>
<dbReference type="HAMAP" id="MF_02019">
    <property type="entry name" value="MurF"/>
    <property type="match status" value="1"/>
</dbReference>
<dbReference type="EC" id="6.3.2.10" evidence="10 11"/>
<dbReference type="UniPathway" id="UPA00219"/>
<dbReference type="InterPro" id="IPR051046">
    <property type="entry name" value="MurCDEF_CellWall_CoF430Synth"/>
</dbReference>
<name>A0A538SSP3_UNCEI</name>
<comment type="pathway">
    <text evidence="10 11">Cell wall biogenesis; peptidoglycan biosynthesis.</text>
</comment>
<dbReference type="InterPro" id="IPR005863">
    <property type="entry name" value="UDP-N-AcMur_synth"/>
</dbReference>
<comment type="caution">
    <text evidence="15">The sequence shown here is derived from an EMBL/GenBank/DDBJ whole genome shotgun (WGS) entry which is preliminary data.</text>
</comment>
<keyword evidence="4 10" id="KW-0547">Nucleotide-binding</keyword>
<evidence type="ECO:0000256" key="4">
    <source>
        <dbReference type="ARBA" id="ARBA00022741"/>
    </source>
</evidence>
<comment type="function">
    <text evidence="10 11">Involved in cell wall formation. Catalyzes the final step in the synthesis of UDP-N-acetylmuramoyl-pentapeptide, the precursor of murein.</text>
</comment>
<dbReference type="GO" id="GO:0009252">
    <property type="term" value="P:peptidoglycan biosynthetic process"/>
    <property type="evidence" value="ECO:0007669"/>
    <property type="project" value="UniProtKB-UniRule"/>
</dbReference>
<dbReference type="Proteomes" id="UP000319829">
    <property type="component" value="Unassembled WGS sequence"/>
</dbReference>
<feature type="domain" description="Mur ligase C-terminal" evidence="13">
    <location>
        <begin position="333"/>
        <end position="457"/>
    </location>
</feature>
<keyword evidence="5 10" id="KW-0067">ATP-binding</keyword>
<dbReference type="AlphaFoldDB" id="A0A538SSP3"/>
<comment type="catalytic activity">
    <reaction evidence="10 11">
        <text>D-alanyl-D-alanine + UDP-N-acetyl-alpha-D-muramoyl-L-alanyl-gamma-D-glutamyl-meso-2,6-diaminopimelate + ATP = UDP-N-acetyl-alpha-D-muramoyl-L-alanyl-gamma-D-glutamyl-meso-2,6-diaminopimeloyl-D-alanyl-D-alanine + ADP + phosphate + H(+)</text>
        <dbReference type="Rhea" id="RHEA:28374"/>
        <dbReference type="ChEBI" id="CHEBI:15378"/>
        <dbReference type="ChEBI" id="CHEBI:30616"/>
        <dbReference type="ChEBI" id="CHEBI:43474"/>
        <dbReference type="ChEBI" id="CHEBI:57822"/>
        <dbReference type="ChEBI" id="CHEBI:61386"/>
        <dbReference type="ChEBI" id="CHEBI:83905"/>
        <dbReference type="ChEBI" id="CHEBI:456216"/>
        <dbReference type="EC" id="6.3.2.10"/>
    </reaction>
</comment>
<evidence type="ECO:0000256" key="3">
    <source>
        <dbReference type="ARBA" id="ARBA00022618"/>
    </source>
</evidence>
<gene>
    <name evidence="10" type="primary">murF</name>
    <name evidence="15" type="ORF">E6K74_06600</name>
</gene>